<protein>
    <submittedName>
        <fullName evidence="2">Uncharacterized protein</fullName>
    </submittedName>
</protein>
<evidence type="ECO:0000313" key="3">
    <source>
        <dbReference type="Proteomes" id="UP000299102"/>
    </source>
</evidence>
<name>A0A4C2A8J5_EUMVA</name>
<proteinExistence type="predicted"/>
<evidence type="ECO:0000256" key="1">
    <source>
        <dbReference type="SAM" id="MobiDB-lite"/>
    </source>
</evidence>
<feature type="region of interest" description="Disordered" evidence="1">
    <location>
        <begin position="1"/>
        <end position="48"/>
    </location>
</feature>
<dbReference type="AlphaFoldDB" id="A0A4C2A8J5"/>
<gene>
    <name evidence="2" type="ORF">EVAR_13080_1</name>
</gene>
<accession>A0A4C2A8J5</accession>
<dbReference type="EMBL" id="BGZK01002664">
    <property type="protein sequence ID" value="GBP95653.1"/>
    <property type="molecule type" value="Genomic_DNA"/>
</dbReference>
<keyword evidence="3" id="KW-1185">Reference proteome</keyword>
<comment type="caution">
    <text evidence="2">The sequence shown here is derived from an EMBL/GenBank/DDBJ whole genome shotgun (WGS) entry which is preliminary data.</text>
</comment>
<organism evidence="2 3">
    <name type="scientific">Eumeta variegata</name>
    <name type="common">Bagworm moth</name>
    <name type="synonym">Eumeta japonica</name>
    <dbReference type="NCBI Taxonomy" id="151549"/>
    <lineage>
        <taxon>Eukaryota</taxon>
        <taxon>Metazoa</taxon>
        <taxon>Ecdysozoa</taxon>
        <taxon>Arthropoda</taxon>
        <taxon>Hexapoda</taxon>
        <taxon>Insecta</taxon>
        <taxon>Pterygota</taxon>
        <taxon>Neoptera</taxon>
        <taxon>Endopterygota</taxon>
        <taxon>Lepidoptera</taxon>
        <taxon>Glossata</taxon>
        <taxon>Ditrysia</taxon>
        <taxon>Tineoidea</taxon>
        <taxon>Psychidae</taxon>
        <taxon>Oiketicinae</taxon>
        <taxon>Eumeta</taxon>
    </lineage>
</organism>
<evidence type="ECO:0000313" key="2">
    <source>
        <dbReference type="EMBL" id="GBP95653.1"/>
    </source>
</evidence>
<dbReference type="Proteomes" id="UP000299102">
    <property type="component" value="Unassembled WGS sequence"/>
</dbReference>
<sequence length="117" mass="13545">MAQHPMGERHRSRMGRALLRQHREEEGVTSRAKAPAPSLLSNYGRARDNTPRIQIRRGTGERKQWVEFTDLRVPEIKGHVRDFLNGYLLLAFAVLNAHRHLENCMRFGIRFSETTPA</sequence>
<reference evidence="2 3" key="1">
    <citation type="journal article" date="2019" name="Commun. Biol.">
        <title>The bagworm genome reveals a unique fibroin gene that provides high tensile strength.</title>
        <authorList>
            <person name="Kono N."/>
            <person name="Nakamura H."/>
            <person name="Ohtoshi R."/>
            <person name="Tomita M."/>
            <person name="Numata K."/>
            <person name="Arakawa K."/>
        </authorList>
    </citation>
    <scope>NUCLEOTIDE SEQUENCE [LARGE SCALE GENOMIC DNA]</scope>
</reference>